<dbReference type="Pfam" id="PF00704">
    <property type="entry name" value="Glyco_hydro_18"/>
    <property type="match status" value="1"/>
</dbReference>
<dbReference type="GO" id="GO:0008061">
    <property type="term" value="F:chitin binding"/>
    <property type="evidence" value="ECO:0007669"/>
    <property type="project" value="InterPro"/>
</dbReference>
<dbReference type="CDD" id="cd00063">
    <property type="entry name" value="FN3"/>
    <property type="match status" value="1"/>
</dbReference>
<dbReference type="PROSITE" id="PS51910">
    <property type="entry name" value="GH18_2"/>
    <property type="match status" value="1"/>
</dbReference>
<dbReference type="Gene3D" id="2.60.40.10">
    <property type="entry name" value="Immunoglobulins"/>
    <property type="match status" value="1"/>
</dbReference>
<dbReference type="InterPro" id="IPR029070">
    <property type="entry name" value="Chitinase_insertion_sf"/>
</dbReference>
<dbReference type="PATRIC" id="fig|1538.10.peg.311"/>
<name>A0A166QXY6_9CLOT</name>
<dbReference type="EC" id="3.2.-.-" evidence="6"/>
<dbReference type="SMART" id="SM00060">
    <property type="entry name" value="FN3"/>
    <property type="match status" value="1"/>
</dbReference>
<dbReference type="OrthoDB" id="9775889at2"/>
<evidence type="ECO:0000259" key="5">
    <source>
        <dbReference type="PROSITE" id="PS51910"/>
    </source>
</evidence>
<dbReference type="PANTHER" id="PTHR46066">
    <property type="entry name" value="CHITINASE DOMAIN-CONTAINING PROTEIN 1 FAMILY MEMBER"/>
    <property type="match status" value="1"/>
</dbReference>
<feature type="chain" id="PRO_5038835448" evidence="3">
    <location>
        <begin position="25"/>
        <end position="441"/>
    </location>
</feature>
<proteinExistence type="predicted"/>
<dbReference type="SUPFAM" id="SSF49265">
    <property type="entry name" value="Fibronectin type III"/>
    <property type="match status" value="1"/>
</dbReference>
<dbReference type="InterPro" id="IPR041704">
    <property type="entry name" value="CFLE_GH18"/>
</dbReference>
<keyword evidence="3" id="KW-0732">Signal</keyword>
<organism evidence="6 7">
    <name type="scientific">Clostridium ljungdahlii</name>
    <dbReference type="NCBI Taxonomy" id="1538"/>
    <lineage>
        <taxon>Bacteria</taxon>
        <taxon>Bacillati</taxon>
        <taxon>Bacillota</taxon>
        <taxon>Clostridia</taxon>
        <taxon>Eubacteriales</taxon>
        <taxon>Clostridiaceae</taxon>
        <taxon>Clostridium</taxon>
    </lineage>
</organism>
<keyword evidence="2 6" id="KW-0326">Glycosidase</keyword>
<dbReference type="AlphaFoldDB" id="A0A166QXY6"/>
<dbReference type="Proteomes" id="UP000077407">
    <property type="component" value="Unassembled WGS sequence"/>
</dbReference>
<dbReference type="GO" id="GO:0016798">
    <property type="term" value="F:hydrolase activity, acting on glycosyl bonds"/>
    <property type="evidence" value="ECO:0007669"/>
    <property type="project" value="UniProtKB-KW"/>
</dbReference>
<sequence>MTVKKSFLIFITAIIFLISNIQFAAAKNNGSPPPAPTGLTISNISTSSLTLSWSSVYGASGYYVYMASPNDANYTKIATVTSTKLIQSGLTSNTNYWFYVTAYNRYGTSANSIHITAATLPFTVPTTTKKQVLGFTTYYYSGDPSSYNSMAANTSTIDEIATQTYTTDSLGNISGLVPTNQISYANNSGIKTYAMLQNNFDGNIAKSVLENQTNRQKLETNLLNAIKVNGYKGVNVDLEGVFYYDRNYYTTFVQELYNLLTPQGFSVTLSVPAKTIDSTTNTWSGAYDYAVLAKYSDQIAIMTYDEHYPGGTAGPIASISWVENVVKYAITVIPREKIMLGVAAYGYDWSSNGTKAYGINGMYNIAATNSAAVLWDDISKSPYFNYTDTSGIAHSDWFENGQSLGYKLDLVNSYNLNGIAIWRLGLENADYWTSIKTKFNR</sequence>
<evidence type="ECO:0000313" key="6">
    <source>
        <dbReference type="EMBL" id="OAA90500.1"/>
    </source>
</evidence>
<gene>
    <name evidence="6" type="primary">ydhD</name>
    <name evidence="6" type="ORF">WY13_01404</name>
</gene>
<feature type="domain" description="Fibronectin type-III" evidence="4">
    <location>
        <begin position="35"/>
        <end position="122"/>
    </location>
</feature>
<dbReference type="InterPro" id="IPR003961">
    <property type="entry name" value="FN3_dom"/>
</dbReference>
<dbReference type="Gene3D" id="3.20.20.80">
    <property type="entry name" value="Glycosidases"/>
    <property type="match status" value="1"/>
</dbReference>
<dbReference type="CDD" id="cd02874">
    <property type="entry name" value="GH18_CFLE_spore_hydrolase"/>
    <property type="match status" value="1"/>
</dbReference>
<keyword evidence="1 6" id="KW-0378">Hydrolase</keyword>
<feature type="domain" description="GH18" evidence="5">
    <location>
        <begin position="130"/>
        <end position="441"/>
    </location>
</feature>
<feature type="signal peptide" evidence="3">
    <location>
        <begin position="1"/>
        <end position="24"/>
    </location>
</feature>
<reference evidence="6 7" key="1">
    <citation type="journal article" date="2015" name="Biotechnol. Bioeng.">
        <title>Genome sequence and phenotypic characterization of Caulobacter segnis.</title>
        <authorList>
            <person name="Patel S."/>
            <person name="Fletcher B."/>
            <person name="Scott D.C."/>
            <person name="Ely B."/>
        </authorList>
    </citation>
    <scope>NUCLEOTIDE SEQUENCE [LARGE SCALE GENOMIC DNA]</scope>
    <source>
        <strain evidence="6 7">ERI-2</strain>
    </source>
</reference>
<comment type="caution">
    <text evidence="6">The sequence shown here is derived from an EMBL/GenBank/DDBJ whole genome shotgun (WGS) entry which is preliminary data.</text>
</comment>
<dbReference type="GO" id="GO:0005975">
    <property type="term" value="P:carbohydrate metabolic process"/>
    <property type="evidence" value="ECO:0007669"/>
    <property type="project" value="InterPro"/>
</dbReference>
<dbReference type="InterPro" id="IPR011583">
    <property type="entry name" value="Chitinase_II/V-like_cat"/>
</dbReference>
<dbReference type="RefSeq" id="WP_063554941.1">
    <property type="nucleotide sequence ID" value="NZ_LITT01000011.1"/>
</dbReference>
<dbReference type="InterPro" id="IPR036116">
    <property type="entry name" value="FN3_sf"/>
</dbReference>
<dbReference type="EMBL" id="LITT01000011">
    <property type="protein sequence ID" value="OAA90500.1"/>
    <property type="molecule type" value="Genomic_DNA"/>
</dbReference>
<dbReference type="SUPFAM" id="SSF51445">
    <property type="entry name" value="(Trans)glycosidases"/>
    <property type="match status" value="1"/>
</dbReference>
<dbReference type="InterPro" id="IPR017853">
    <property type="entry name" value="GH"/>
</dbReference>
<dbReference type="SMART" id="SM00636">
    <property type="entry name" value="Glyco_18"/>
    <property type="match status" value="1"/>
</dbReference>
<evidence type="ECO:0000259" key="4">
    <source>
        <dbReference type="PROSITE" id="PS50853"/>
    </source>
</evidence>
<protein>
    <submittedName>
        <fullName evidence="6">Putative sporulation-specific glycosylase YdhD</fullName>
        <ecNumber evidence="6">3.2.-.-</ecNumber>
    </submittedName>
</protein>
<dbReference type="InterPro" id="IPR001223">
    <property type="entry name" value="Glyco_hydro18_cat"/>
</dbReference>
<dbReference type="Gene3D" id="3.10.50.10">
    <property type="match status" value="1"/>
</dbReference>
<dbReference type="InterPro" id="IPR013783">
    <property type="entry name" value="Ig-like_fold"/>
</dbReference>
<evidence type="ECO:0000313" key="7">
    <source>
        <dbReference type="Proteomes" id="UP000077407"/>
    </source>
</evidence>
<evidence type="ECO:0000256" key="3">
    <source>
        <dbReference type="SAM" id="SignalP"/>
    </source>
</evidence>
<accession>A0A166QXY6</accession>
<dbReference type="PROSITE" id="PS50853">
    <property type="entry name" value="FN3"/>
    <property type="match status" value="1"/>
</dbReference>
<evidence type="ECO:0000256" key="2">
    <source>
        <dbReference type="ARBA" id="ARBA00023295"/>
    </source>
</evidence>
<dbReference type="PANTHER" id="PTHR46066:SF2">
    <property type="entry name" value="CHITINASE DOMAIN-CONTAINING PROTEIN 1"/>
    <property type="match status" value="1"/>
</dbReference>
<evidence type="ECO:0000256" key="1">
    <source>
        <dbReference type="ARBA" id="ARBA00022801"/>
    </source>
</evidence>